<keyword evidence="4" id="KW-0012">Acyltransferase</keyword>
<dbReference type="Proteomes" id="UP000003074">
    <property type="component" value="Unassembled WGS sequence"/>
</dbReference>
<evidence type="ECO:0000256" key="2">
    <source>
        <dbReference type="ARBA" id="ARBA00022649"/>
    </source>
</evidence>
<evidence type="ECO:0000256" key="4">
    <source>
        <dbReference type="ARBA" id="ARBA00023315"/>
    </source>
</evidence>
<dbReference type="PANTHER" id="PTHR36449">
    <property type="entry name" value="ACETYLTRANSFERASE-RELATED"/>
    <property type="match status" value="1"/>
</dbReference>
<keyword evidence="1" id="KW-0678">Repressor</keyword>
<dbReference type="AlphaFoldDB" id="F7QTF7"/>
<gene>
    <name evidence="7" type="ORF">LSGJ_00443</name>
</gene>
<evidence type="ECO:0000259" key="6">
    <source>
        <dbReference type="PROSITE" id="PS51186"/>
    </source>
</evidence>
<name>F7QTF7_9LACO</name>
<proteinExistence type="predicted"/>
<evidence type="ECO:0000313" key="8">
    <source>
        <dbReference type="Proteomes" id="UP000003074"/>
    </source>
</evidence>
<dbReference type="InterPro" id="IPR016181">
    <property type="entry name" value="Acyl_CoA_acyltransferase"/>
</dbReference>
<dbReference type="Pfam" id="PF13508">
    <property type="entry name" value="Acetyltransf_7"/>
    <property type="match status" value="1"/>
</dbReference>
<evidence type="ECO:0000256" key="1">
    <source>
        <dbReference type="ARBA" id="ARBA00022491"/>
    </source>
</evidence>
<dbReference type="SUPFAM" id="SSF55729">
    <property type="entry name" value="Acyl-CoA N-acyltransferases (Nat)"/>
    <property type="match status" value="1"/>
</dbReference>
<protein>
    <recommendedName>
        <fullName evidence="6">N-acetyltransferase domain-containing protein</fullName>
    </recommendedName>
</protein>
<evidence type="ECO:0000256" key="5">
    <source>
        <dbReference type="ARBA" id="ARBA00049880"/>
    </source>
</evidence>
<comment type="caution">
    <text evidence="7">The sequence shown here is derived from an EMBL/GenBank/DDBJ whole genome shotgun (WGS) entry which is preliminary data.</text>
</comment>
<keyword evidence="2" id="KW-1277">Toxin-antitoxin system</keyword>
<dbReference type="InterPro" id="IPR000182">
    <property type="entry name" value="GNAT_dom"/>
</dbReference>
<dbReference type="PANTHER" id="PTHR36449:SF1">
    <property type="entry name" value="ACETYLTRANSFERASE"/>
    <property type="match status" value="1"/>
</dbReference>
<dbReference type="PROSITE" id="PS51186">
    <property type="entry name" value="GNAT"/>
    <property type="match status" value="1"/>
</dbReference>
<keyword evidence="3" id="KW-0808">Transferase</keyword>
<comment type="catalytic activity">
    <reaction evidence="5">
        <text>glycyl-tRNA(Gly) + acetyl-CoA = N-acetylglycyl-tRNA(Gly) + CoA + H(+)</text>
        <dbReference type="Rhea" id="RHEA:81867"/>
        <dbReference type="Rhea" id="RHEA-COMP:9683"/>
        <dbReference type="Rhea" id="RHEA-COMP:19766"/>
        <dbReference type="ChEBI" id="CHEBI:15378"/>
        <dbReference type="ChEBI" id="CHEBI:57287"/>
        <dbReference type="ChEBI" id="CHEBI:57288"/>
        <dbReference type="ChEBI" id="CHEBI:78522"/>
        <dbReference type="ChEBI" id="CHEBI:232036"/>
    </reaction>
</comment>
<dbReference type="GO" id="GO:0016747">
    <property type="term" value="F:acyltransferase activity, transferring groups other than amino-acyl groups"/>
    <property type="evidence" value="ECO:0007669"/>
    <property type="project" value="InterPro"/>
</dbReference>
<dbReference type="PATRIC" id="fig|1041521.3.peg.446"/>
<accession>F7QTF7</accession>
<evidence type="ECO:0000256" key="3">
    <source>
        <dbReference type="ARBA" id="ARBA00022679"/>
    </source>
</evidence>
<organism evidence="7 8">
    <name type="scientific">Ligilactobacillus salivarius GJ-24</name>
    <dbReference type="NCBI Taxonomy" id="1041521"/>
    <lineage>
        <taxon>Bacteria</taxon>
        <taxon>Bacillati</taxon>
        <taxon>Bacillota</taxon>
        <taxon>Bacilli</taxon>
        <taxon>Lactobacillales</taxon>
        <taxon>Lactobacillaceae</taxon>
        <taxon>Ligilactobacillus</taxon>
    </lineage>
</organism>
<dbReference type="CDD" id="cd04301">
    <property type="entry name" value="NAT_SF"/>
    <property type="match status" value="1"/>
</dbReference>
<dbReference type="EMBL" id="AFOI01000002">
    <property type="protein sequence ID" value="EGM52023.1"/>
    <property type="molecule type" value="Genomic_DNA"/>
</dbReference>
<sequence length="199" mass="22595">MKSNFELVPLNSILDFKRMVSGFDCDHDGINEFLLTMAEKFETERRLTTFLLIDNNENKVVAFYSTTVGSLDSTAKEDDGTSVETHKFLNLAYFAVDRSYHKKGIGTSLIKELFKTATLVSYYVGIEMIYLESVDDAVDFYKSVGFQLSKPLQSPEAYHKNGIDTSKMGFDMFITINDLLEKGYLPNDNSIFATYINND</sequence>
<feature type="domain" description="N-acetyltransferase" evidence="6">
    <location>
        <begin position="5"/>
        <end position="177"/>
    </location>
</feature>
<evidence type="ECO:0000313" key="7">
    <source>
        <dbReference type="EMBL" id="EGM52023.1"/>
    </source>
</evidence>
<reference evidence="7 8" key="1">
    <citation type="journal article" date="2011" name="J. Bacteriol.">
        <title>Genome Sequence of Lactobacillus salivarius GJ-24, a Probiotic Strain Isolated from Healthy Adult Intestine.</title>
        <authorList>
            <person name="Cho Y.J."/>
            <person name="Choi J.K."/>
            <person name="Kim J.H."/>
            <person name="Lim Y.S."/>
            <person name="Ham J.S."/>
            <person name="Kang D.K."/>
            <person name="Chun J."/>
            <person name="Paik H.D."/>
            <person name="Kim G.B."/>
        </authorList>
    </citation>
    <scope>NUCLEOTIDE SEQUENCE [LARGE SCALE GENOMIC DNA]</scope>
    <source>
        <strain evidence="7 8">GJ-24</strain>
    </source>
</reference>
<dbReference type="Gene3D" id="3.40.630.30">
    <property type="match status" value="1"/>
</dbReference>